<protein>
    <recommendedName>
        <fullName evidence="6">Oxygen sensor histidine kinase NreB</fullName>
        <ecNumber evidence="5">2.7.13.3</ecNumber>
    </recommendedName>
    <alternativeName>
        <fullName evidence="16">Nitrogen regulation protein B</fullName>
    </alternativeName>
</protein>
<feature type="transmembrane region" description="Helical" evidence="17">
    <location>
        <begin position="186"/>
        <end position="205"/>
    </location>
</feature>
<accession>H0I205</accession>
<dbReference type="EMBL" id="AHAM01000293">
    <property type="protein sequence ID" value="EHK52994.1"/>
    <property type="molecule type" value="Genomic_DNA"/>
</dbReference>
<evidence type="ECO:0000256" key="17">
    <source>
        <dbReference type="SAM" id="Phobius"/>
    </source>
</evidence>
<reference evidence="19 20" key="1">
    <citation type="journal article" date="2012" name="J. Bacteriol.">
        <title>Draft Genome Sequence of Mesorhizobium alhagi CCNWXJ12-2T, a Novel Salt-Resistant Species Isolated from the Desert of Northwestern China.</title>
        <authorList>
            <person name="Zhou M."/>
            <person name="Chen W."/>
            <person name="Chen H."/>
            <person name="Wei G."/>
        </authorList>
    </citation>
    <scope>NUCLEOTIDE SEQUENCE [LARGE SCALE GENOMIC DNA]</scope>
    <source>
        <strain evidence="19 20">CCNWXJ12-2</strain>
    </source>
</reference>
<dbReference type="Gene3D" id="1.20.5.1930">
    <property type="match status" value="1"/>
</dbReference>
<evidence type="ECO:0000256" key="2">
    <source>
        <dbReference type="ARBA" id="ARBA00001966"/>
    </source>
</evidence>
<keyword evidence="14" id="KW-0411">Iron-sulfur</keyword>
<evidence type="ECO:0000256" key="6">
    <source>
        <dbReference type="ARBA" id="ARBA00017322"/>
    </source>
</evidence>
<evidence type="ECO:0000256" key="7">
    <source>
        <dbReference type="ARBA" id="ARBA00022485"/>
    </source>
</evidence>
<dbReference type="GO" id="GO:0051539">
    <property type="term" value="F:4 iron, 4 sulfur cluster binding"/>
    <property type="evidence" value="ECO:0007669"/>
    <property type="project" value="UniProtKB-KW"/>
</dbReference>
<evidence type="ECO:0000256" key="5">
    <source>
        <dbReference type="ARBA" id="ARBA00012438"/>
    </source>
</evidence>
<keyword evidence="7" id="KW-0479">Metal-binding</keyword>
<evidence type="ECO:0000256" key="9">
    <source>
        <dbReference type="ARBA" id="ARBA00022553"/>
    </source>
</evidence>
<keyword evidence="8" id="KW-0963">Cytoplasm</keyword>
<dbReference type="SMART" id="SM00387">
    <property type="entry name" value="HATPase_c"/>
    <property type="match status" value="1"/>
</dbReference>
<dbReference type="PRINTS" id="PR00344">
    <property type="entry name" value="BCTRLSENSOR"/>
</dbReference>
<comment type="function">
    <text evidence="15">Member of the two-component regulatory system NreB/NreC involved in the control of dissimilatory nitrate/nitrite reduction in response to oxygen. NreB functions as a direct oxygen sensor histidine kinase which is autophosphorylated, in the absence of oxygen, probably at the conserved histidine residue, and transfers its phosphate group probably to a conserved aspartate residue of NreC. NreB/NreC activates the expression of the nitrate (narGHJI) and nitrite (nir) reductase operons, as well as the putative nitrate transporter gene narT.</text>
</comment>
<evidence type="ECO:0000256" key="8">
    <source>
        <dbReference type="ARBA" id="ARBA00022490"/>
    </source>
</evidence>
<feature type="domain" description="HAMP" evidence="18">
    <location>
        <begin position="206"/>
        <end position="258"/>
    </location>
</feature>
<comment type="cofactor">
    <cofactor evidence="2">
        <name>[4Fe-4S] cluster</name>
        <dbReference type="ChEBI" id="CHEBI:49883"/>
    </cofactor>
</comment>
<evidence type="ECO:0000256" key="10">
    <source>
        <dbReference type="ARBA" id="ARBA00022679"/>
    </source>
</evidence>
<keyword evidence="9" id="KW-0597">Phosphoprotein</keyword>
<dbReference type="Gene3D" id="3.30.565.10">
    <property type="entry name" value="Histidine kinase-like ATPase, C-terminal domain"/>
    <property type="match status" value="1"/>
</dbReference>
<dbReference type="InterPro" id="IPR050482">
    <property type="entry name" value="Sensor_HK_TwoCompSys"/>
</dbReference>
<proteinExistence type="predicted"/>
<evidence type="ECO:0000256" key="11">
    <source>
        <dbReference type="ARBA" id="ARBA00022777"/>
    </source>
</evidence>
<evidence type="ECO:0000256" key="12">
    <source>
        <dbReference type="ARBA" id="ARBA00023004"/>
    </source>
</evidence>
<sequence>MTDSVSDQPFAPLTADDLWRSWAFSRWRSLSLRRQILATITLVSLLAGAAATIIIIFNAKKSSEVEVASAMATAEQLVREVVAQPRFQRAPQIEDLPARLGYLRHVRVLATNASDGGRAALLPVPSVEREADRQAYVPLWFASIVNVEDVRREMQIVLEGRHIGSVIIIGHAADEIAEVWRETKDLVLVALVLGLAVLIILHFALGRLLRPLVSVAGGLRELERGEFRHRLALPDIPELAEITDRFNALALRLGSARSENQQLSRRLLTIQDDERRRIASELHDELGPCLFGIKADAASLDLLARRLPAKVAKTVRERTATIEEITDKIQLVNRRLLDRLRPMALDHLPLSEVIGGLVSEFQRHGPMPRITLSAENLAVKYDYAISITIYRCVQEGITNVLRHAQARNLEVELKECPIASQDKGSREIRSVLYLSLTDDGTGPPSDDSRGLGLTSMEERVRALGGEICLGANPDGHGTCLKIWMPLESVGPRPFEKRPLEARQR</sequence>
<evidence type="ECO:0000256" key="3">
    <source>
        <dbReference type="ARBA" id="ARBA00004370"/>
    </source>
</evidence>
<keyword evidence="13" id="KW-0902">Two-component regulatory system</keyword>
<keyword evidence="10" id="KW-0808">Transferase</keyword>
<organism evidence="19 20">
    <name type="scientific">Mesorhizobium alhagi CCNWXJ12-2</name>
    <dbReference type="NCBI Taxonomy" id="1107882"/>
    <lineage>
        <taxon>Bacteria</taxon>
        <taxon>Pseudomonadati</taxon>
        <taxon>Pseudomonadota</taxon>
        <taxon>Alphaproteobacteria</taxon>
        <taxon>Hyphomicrobiales</taxon>
        <taxon>Phyllobacteriaceae</taxon>
        <taxon>Allomesorhizobium</taxon>
    </lineage>
</organism>
<dbReference type="GO" id="GO:0016020">
    <property type="term" value="C:membrane"/>
    <property type="evidence" value="ECO:0007669"/>
    <property type="project" value="UniProtKB-SubCell"/>
</dbReference>
<evidence type="ECO:0000313" key="20">
    <source>
        <dbReference type="Proteomes" id="UP000003250"/>
    </source>
</evidence>
<dbReference type="PATRIC" id="fig|1107882.3.peg.6283"/>
<dbReference type="InterPro" id="IPR003660">
    <property type="entry name" value="HAMP_dom"/>
</dbReference>
<dbReference type="SUPFAM" id="SSF55874">
    <property type="entry name" value="ATPase domain of HSP90 chaperone/DNA topoisomerase II/histidine kinase"/>
    <property type="match status" value="1"/>
</dbReference>
<evidence type="ECO:0000259" key="18">
    <source>
        <dbReference type="PROSITE" id="PS50885"/>
    </source>
</evidence>
<dbReference type="Proteomes" id="UP000003250">
    <property type="component" value="Unassembled WGS sequence"/>
</dbReference>
<gene>
    <name evidence="19" type="ORF">MAXJ12_32504</name>
</gene>
<dbReference type="Gene3D" id="6.10.340.10">
    <property type="match status" value="1"/>
</dbReference>
<dbReference type="GO" id="GO:0000155">
    <property type="term" value="F:phosphorelay sensor kinase activity"/>
    <property type="evidence" value="ECO:0007669"/>
    <property type="project" value="InterPro"/>
</dbReference>
<dbReference type="EC" id="2.7.13.3" evidence="5"/>
<keyword evidence="7" id="KW-0004">4Fe-4S</keyword>
<name>H0I205_9HYPH</name>
<dbReference type="Pfam" id="PF07730">
    <property type="entry name" value="HisKA_3"/>
    <property type="match status" value="1"/>
</dbReference>
<dbReference type="SMART" id="SM00304">
    <property type="entry name" value="HAMP"/>
    <property type="match status" value="1"/>
</dbReference>
<comment type="subcellular location">
    <subcellularLocation>
        <location evidence="4">Cytoplasm</location>
    </subcellularLocation>
    <subcellularLocation>
        <location evidence="3">Membrane</location>
    </subcellularLocation>
</comment>
<comment type="catalytic activity">
    <reaction evidence="1">
        <text>ATP + protein L-histidine = ADP + protein N-phospho-L-histidine.</text>
        <dbReference type="EC" id="2.7.13.3"/>
    </reaction>
</comment>
<dbReference type="InterPro" id="IPR011712">
    <property type="entry name" value="Sig_transdc_His_kin_sub3_dim/P"/>
</dbReference>
<dbReference type="PANTHER" id="PTHR24421:SF58">
    <property type="entry name" value="SIGNAL TRANSDUCTION HISTIDINE-PROTEIN KINASE_PHOSPHATASE UHPB"/>
    <property type="match status" value="1"/>
</dbReference>
<dbReference type="CDD" id="cd16917">
    <property type="entry name" value="HATPase_UhpB-NarQ-NarX-like"/>
    <property type="match status" value="1"/>
</dbReference>
<evidence type="ECO:0000256" key="13">
    <source>
        <dbReference type="ARBA" id="ARBA00023012"/>
    </source>
</evidence>
<keyword evidence="17" id="KW-0472">Membrane</keyword>
<evidence type="ECO:0000313" key="19">
    <source>
        <dbReference type="EMBL" id="EHK52994.1"/>
    </source>
</evidence>
<feature type="transmembrane region" description="Helical" evidence="17">
    <location>
        <begin position="36"/>
        <end position="57"/>
    </location>
</feature>
<keyword evidence="11 19" id="KW-0418">Kinase</keyword>
<evidence type="ECO:0000256" key="4">
    <source>
        <dbReference type="ARBA" id="ARBA00004496"/>
    </source>
</evidence>
<dbReference type="InterPro" id="IPR004358">
    <property type="entry name" value="Sig_transdc_His_kin-like_C"/>
</dbReference>
<dbReference type="InterPro" id="IPR003594">
    <property type="entry name" value="HATPase_dom"/>
</dbReference>
<evidence type="ECO:0000256" key="16">
    <source>
        <dbReference type="ARBA" id="ARBA00030800"/>
    </source>
</evidence>
<dbReference type="GO" id="GO:0046983">
    <property type="term" value="F:protein dimerization activity"/>
    <property type="evidence" value="ECO:0007669"/>
    <property type="project" value="InterPro"/>
</dbReference>
<evidence type="ECO:0000256" key="14">
    <source>
        <dbReference type="ARBA" id="ARBA00023014"/>
    </source>
</evidence>
<keyword evidence="17" id="KW-1133">Transmembrane helix</keyword>
<dbReference type="AlphaFoldDB" id="H0I205"/>
<dbReference type="GO" id="GO:0005737">
    <property type="term" value="C:cytoplasm"/>
    <property type="evidence" value="ECO:0007669"/>
    <property type="project" value="UniProtKB-SubCell"/>
</dbReference>
<evidence type="ECO:0000256" key="1">
    <source>
        <dbReference type="ARBA" id="ARBA00000085"/>
    </source>
</evidence>
<keyword evidence="20" id="KW-1185">Reference proteome</keyword>
<keyword evidence="12" id="KW-0408">Iron</keyword>
<keyword evidence="17" id="KW-0812">Transmembrane</keyword>
<dbReference type="Pfam" id="PF02518">
    <property type="entry name" value="HATPase_c"/>
    <property type="match status" value="1"/>
</dbReference>
<dbReference type="PROSITE" id="PS50885">
    <property type="entry name" value="HAMP"/>
    <property type="match status" value="1"/>
</dbReference>
<dbReference type="InterPro" id="IPR036890">
    <property type="entry name" value="HATPase_C_sf"/>
</dbReference>
<dbReference type="PANTHER" id="PTHR24421">
    <property type="entry name" value="NITRATE/NITRITE SENSOR PROTEIN NARX-RELATED"/>
    <property type="match status" value="1"/>
</dbReference>
<evidence type="ECO:0000256" key="15">
    <source>
        <dbReference type="ARBA" id="ARBA00024827"/>
    </source>
</evidence>